<dbReference type="GO" id="GO:0006487">
    <property type="term" value="P:protein N-linked glycosylation"/>
    <property type="evidence" value="ECO:0007669"/>
    <property type="project" value="TreeGrafter"/>
</dbReference>
<accession>A0A3S0HFK3</accession>
<dbReference type="PANTHER" id="PTHR10859:SF114">
    <property type="entry name" value="DOLICHOL-PHOSPHATE MANNOSYLTRANSFERASE"/>
    <property type="match status" value="1"/>
</dbReference>
<dbReference type="PANTHER" id="PTHR10859">
    <property type="entry name" value="GLYCOSYL TRANSFERASE"/>
    <property type="match status" value="1"/>
</dbReference>
<protein>
    <submittedName>
        <fullName evidence="2">Glycosyltransferase family 2 protein</fullName>
    </submittedName>
</protein>
<keyword evidence="2" id="KW-0808">Transferase</keyword>
<dbReference type="Gene3D" id="3.90.550.10">
    <property type="entry name" value="Spore Coat Polysaccharide Biosynthesis Protein SpsA, Chain A"/>
    <property type="match status" value="1"/>
</dbReference>
<evidence type="ECO:0000259" key="1">
    <source>
        <dbReference type="Pfam" id="PF00535"/>
    </source>
</evidence>
<dbReference type="CDD" id="cd04179">
    <property type="entry name" value="DPM_DPG-synthase_like"/>
    <property type="match status" value="1"/>
</dbReference>
<evidence type="ECO:0000313" key="2">
    <source>
        <dbReference type="EMBL" id="RTQ87685.1"/>
    </source>
</evidence>
<keyword evidence="3" id="KW-1185">Reference proteome</keyword>
<reference evidence="2 3" key="1">
    <citation type="submission" date="2018-12" db="EMBL/GenBank/DDBJ databases">
        <authorList>
            <person name="Yu L."/>
        </authorList>
    </citation>
    <scope>NUCLEOTIDE SEQUENCE [LARGE SCALE GENOMIC DNA]</scope>
    <source>
        <strain evidence="2 3">S5H2222</strain>
    </source>
</reference>
<dbReference type="Proteomes" id="UP000276349">
    <property type="component" value="Unassembled WGS sequence"/>
</dbReference>
<gene>
    <name evidence="2" type="ORF">EKG35_18755</name>
</gene>
<evidence type="ECO:0000313" key="3">
    <source>
        <dbReference type="Proteomes" id="UP000276349"/>
    </source>
</evidence>
<dbReference type="EMBL" id="RXNR01000090">
    <property type="protein sequence ID" value="RTQ87685.1"/>
    <property type="molecule type" value="Genomic_DNA"/>
</dbReference>
<name>A0A3S0HFK3_9BACI</name>
<organism evidence="2 3">
    <name type="scientific">Lysinibacillus telephonicus</name>
    <dbReference type="NCBI Taxonomy" id="1714840"/>
    <lineage>
        <taxon>Bacteria</taxon>
        <taxon>Bacillati</taxon>
        <taxon>Bacillota</taxon>
        <taxon>Bacilli</taxon>
        <taxon>Bacillales</taxon>
        <taxon>Bacillaceae</taxon>
        <taxon>Lysinibacillus</taxon>
    </lineage>
</organism>
<proteinExistence type="predicted"/>
<dbReference type="Pfam" id="PF00535">
    <property type="entry name" value="Glycos_transf_2"/>
    <property type="match status" value="1"/>
</dbReference>
<dbReference type="InterPro" id="IPR001173">
    <property type="entry name" value="Glyco_trans_2-like"/>
</dbReference>
<comment type="caution">
    <text evidence="2">The sequence shown here is derived from an EMBL/GenBank/DDBJ whole genome shotgun (WGS) entry which is preliminary data.</text>
</comment>
<dbReference type="GO" id="GO:0016740">
    <property type="term" value="F:transferase activity"/>
    <property type="evidence" value="ECO:0007669"/>
    <property type="project" value="UniProtKB-KW"/>
</dbReference>
<sequence>MKTKIVVIIPALNPLNALIGYVKNMLKFDIEKVIIINDGSDEKYQVVFDELRKLDGCIVLTHQKNKGKGRALKTGFQYVITYIKHVNFVITVGAHGQHKLDDVQRILQNAAIFSDGIILGVRSFNSKDMPLTSSIGNRTASILFSLLFHKRLLDTQTGLRCIPKQQLYWCIKVPGESFSYDTNMLVEAIKRNIPIYEIPIGRLKLKKNSIMFYDEIINTHKLLQQMLITYSKNRKHHN</sequence>
<dbReference type="InterPro" id="IPR029044">
    <property type="entry name" value="Nucleotide-diphossugar_trans"/>
</dbReference>
<dbReference type="OrthoDB" id="9810303at2"/>
<dbReference type="AlphaFoldDB" id="A0A3S0HFK3"/>
<dbReference type="SUPFAM" id="SSF53448">
    <property type="entry name" value="Nucleotide-diphospho-sugar transferases"/>
    <property type="match status" value="1"/>
</dbReference>
<feature type="domain" description="Glycosyltransferase 2-like" evidence="1">
    <location>
        <begin position="7"/>
        <end position="135"/>
    </location>
</feature>